<keyword evidence="2" id="KW-1185">Reference proteome</keyword>
<dbReference type="SUPFAM" id="SSF52121">
    <property type="entry name" value="Lumazine synthase"/>
    <property type="match status" value="1"/>
</dbReference>
<evidence type="ECO:0000313" key="2">
    <source>
        <dbReference type="Proteomes" id="UP001291623"/>
    </source>
</evidence>
<reference evidence="1" key="1">
    <citation type="submission" date="2023-12" db="EMBL/GenBank/DDBJ databases">
        <title>Genome assembly of Anisodus tanguticus.</title>
        <authorList>
            <person name="Wang Y.-J."/>
        </authorList>
    </citation>
    <scope>NUCLEOTIDE SEQUENCE</scope>
    <source>
        <strain evidence="1">KB-2021</strain>
        <tissue evidence="1">Leaf</tissue>
    </source>
</reference>
<organism evidence="1 2">
    <name type="scientific">Anisodus tanguticus</name>
    <dbReference type="NCBI Taxonomy" id="243964"/>
    <lineage>
        <taxon>Eukaryota</taxon>
        <taxon>Viridiplantae</taxon>
        <taxon>Streptophyta</taxon>
        <taxon>Embryophyta</taxon>
        <taxon>Tracheophyta</taxon>
        <taxon>Spermatophyta</taxon>
        <taxon>Magnoliopsida</taxon>
        <taxon>eudicotyledons</taxon>
        <taxon>Gunneridae</taxon>
        <taxon>Pentapetalae</taxon>
        <taxon>asterids</taxon>
        <taxon>lamiids</taxon>
        <taxon>Solanales</taxon>
        <taxon>Solanaceae</taxon>
        <taxon>Solanoideae</taxon>
        <taxon>Hyoscyameae</taxon>
        <taxon>Anisodus</taxon>
    </lineage>
</organism>
<dbReference type="GO" id="GO:0009231">
    <property type="term" value="P:riboflavin biosynthetic process"/>
    <property type="evidence" value="ECO:0007669"/>
    <property type="project" value="InterPro"/>
</dbReference>
<dbReference type="PANTHER" id="PTHR21058:SF1">
    <property type="entry name" value="6,7-DIMETHYL-8-RIBITYLLUMAZINE SYNTHASE"/>
    <property type="match status" value="1"/>
</dbReference>
<dbReference type="AlphaFoldDB" id="A0AAE1RLY6"/>
<sequence length="198" mass="20938">MAASALGQCNVVPRTTTLNPQQSQRQLYSLSFNRQTVTSSLALSFTQSPGFGSSMERHGQDQNGSGLFRTDAVRQLTGSVISAKGHRFAVVVARFSDLITKKLLEGALDTFKNYSVREEDIDIRGDTSHYDAVVNAATSGVNSAGLNSVTKANQTVSTVQVPPKNMASDYSVLAAFNRTGGKSGNKGAETALAAVSCL</sequence>
<dbReference type="GO" id="GO:0009349">
    <property type="term" value="C:riboflavin synthase complex"/>
    <property type="evidence" value="ECO:0007669"/>
    <property type="project" value="InterPro"/>
</dbReference>
<comment type="caution">
    <text evidence="1">The sequence shown here is derived from an EMBL/GenBank/DDBJ whole genome shotgun (WGS) entry which is preliminary data.</text>
</comment>
<dbReference type="PANTHER" id="PTHR21058">
    <property type="entry name" value="6,7-DIMETHYL-8-RIBITYLLUMAZINE SYNTHASE DMRL SYNTHASE LUMAZINE SYNTHASE"/>
    <property type="match status" value="1"/>
</dbReference>
<evidence type="ECO:0000313" key="1">
    <source>
        <dbReference type="EMBL" id="KAK4354839.1"/>
    </source>
</evidence>
<dbReference type="Gene3D" id="3.40.50.960">
    <property type="entry name" value="Lumazine/riboflavin synthase"/>
    <property type="match status" value="2"/>
</dbReference>
<gene>
    <name evidence="1" type="ORF">RND71_027033</name>
</gene>
<dbReference type="GO" id="GO:0000906">
    <property type="term" value="F:6,7-dimethyl-8-ribityllumazine synthase activity"/>
    <property type="evidence" value="ECO:0007669"/>
    <property type="project" value="InterPro"/>
</dbReference>
<proteinExistence type="predicted"/>
<dbReference type="InterPro" id="IPR036467">
    <property type="entry name" value="LS/RS_sf"/>
</dbReference>
<evidence type="ECO:0008006" key="3">
    <source>
        <dbReference type="Google" id="ProtNLM"/>
    </source>
</evidence>
<protein>
    <recommendedName>
        <fullName evidence="3">6,7-dimethyl-8-ribityllumazine synthase</fullName>
    </recommendedName>
</protein>
<name>A0AAE1RLY6_9SOLA</name>
<dbReference type="Proteomes" id="UP001291623">
    <property type="component" value="Unassembled WGS sequence"/>
</dbReference>
<accession>A0AAE1RLY6</accession>
<dbReference type="InterPro" id="IPR034964">
    <property type="entry name" value="LS"/>
</dbReference>
<dbReference type="EMBL" id="JAVYJV010000014">
    <property type="protein sequence ID" value="KAK4354839.1"/>
    <property type="molecule type" value="Genomic_DNA"/>
</dbReference>